<keyword evidence="1" id="KW-0547">Nucleotide-binding</keyword>
<reference evidence="3 4" key="1">
    <citation type="submission" date="2016-03" db="EMBL/GenBank/DDBJ databases">
        <title>Draft genome sequence of Paenibacillus glacialis DSM 22343.</title>
        <authorList>
            <person name="Shin S.-K."/>
            <person name="Yi H."/>
        </authorList>
    </citation>
    <scope>NUCLEOTIDE SEQUENCE [LARGE SCALE GENOMIC DNA]</scope>
    <source>
        <strain evidence="3 4">DSM 22343</strain>
    </source>
</reference>
<dbReference type="InterPro" id="IPR025501">
    <property type="entry name" value="MinD_FleN"/>
</dbReference>
<dbReference type="GO" id="GO:0009898">
    <property type="term" value="C:cytoplasmic side of plasma membrane"/>
    <property type="evidence" value="ECO:0007669"/>
    <property type="project" value="TreeGrafter"/>
</dbReference>
<dbReference type="InterPro" id="IPR033756">
    <property type="entry name" value="YlxH/NBP35"/>
</dbReference>
<dbReference type="PANTHER" id="PTHR43384">
    <property type="entry name" value="SEPTUM SITE-DETERMINING PROTEIN MIND HOMOLOG, CHLOROPLASTIC-RELATED"/>
    <property type="match status" value="1"/>
</dbReference>
<keyword evidence="2" id="KW-0067">ATP-binding</keyword>
<protein>
    <submittedName>
        <fullName evidence="3">Cobyrinic acid a,c-diamide synthase</fullName>
    </submittedName>
</protein>
<dbReference type="Pfam" id="PF10609">
    <property type="entry name" value="ParA"/>
    <property type="match status" value="1"/>
</dbReference>
<dbReference type="PIRSF" id="PIRSF003092">
    <property type="entry name" value="MinD"/>
    <property type="match status" value="1"/>
</dbReference>
<keyword evidence="4" id="KW-1185">Reference proteome</keyword>
<dbReference type="GO" id="GO:0005524">
    <property type="term" value="F:ATP binding"/>
    <property type="evidence" value="ECO:0007669"/>
    <property type="project" value="UniProtKB-KW"/>
</dbReference>
<evidence type="ECO:0000313" key="4">
    <source>
        <dbReference type="Proteomes" id="UP000076967"/>
    </source>
</evidence>
<dbReference type="CDD" id="cd02038">
    <property type="entry name" value="FlhG-like"/>
    <property type="match status" value="1"/>
</dbReference>
<dbReference type="Proteomes" id="UP000076967">
    <property type="component" value="Unassembled WGS sequence"/>
</dbReference>
<dbReference type="GO" id="GO:0005829">
    <property type="term" value="C:cytosol"/>
    <property type="evidence" value="ECO:0007669"/>
    <property type="project" value="TreeGrafter"/>
</dbReference>
<dbReference type="PANTHER" id="PTHR43384:SF4">
    <property type="entry name" value="CELLULOSE BIOSYNTHESIS PROTEIN BCSQ-RELATED"/>
    <property type="match status" value="1"/>
</dbReference>
<dbReference type="InterPro" id="IPR027417">
    <property type="entry name" value="P-loop_NTPase"/>
</dbReference>
<evidence type="ECO:0000256" key="2">
    <source>
        <dbReference type="ARBA" id="ARBA00022840"/>
    </source>
</evidence>
<dbReference type="GO" id="GO:0016887">
    <property type="term" value="F:ATP hydrolysis activity"/>
    <property type="evidence" value="ECO:0007669"/>
    <property type="project" value="TreeGrafter"/>
</dbReference>
<sequence length="299" mass="32953">MNDQAQSLRKLVSNSERARSLDPQGNQDSGLAKFITVTSGKGGVGKSNFTLNFALSLQSLGHRVLIFDADIGMANIDVLMGTTSRYNLHHLLQREKSIQEIVAIGPNGLSYISGGSGITDLISLSEHDLQYFTSQIELLASQVDYIIFDTGAGLSKENIQFITSADECLVVTTPEPTAITDAYALIKIIHGIDQDVAFQLIVNRVDDVQEAMFTANKIKLVARKFLDKDITMLGYISDDYHVVQAVKKQVPFSMAFPNSVASKDVQRLAKYYVKVPSASERETLTGIKGFMHKWLSRTK</sequence>
<dbReference type="SUPFAM" id="SSF52540">
    <property type="entry name" value="P-loop containing nucleoside triphosphate hydrolases"/>
    <property type="match status" value="1"/>
</dbReference>
<accession>A0A162MAY4</accession>
<dbReference type="RefSeq" id="WP_068534587.1">
    <property type="nucleotide sequence ID" value="NZ_LVJH01000029.1"/>
</dbReference>
<evidence type="ECO:0000256" key="1">
    <source>
        <dbReference type="ARBA" id="ARBA00022741"/>
    </source>
</evidence>
<dbReference type="InterPro" id="IPR050625">
    <property type="entry name" value="ParA/MinD_ATPase"/>
</dbReference>
<dbReference type="InterPro" id="IPR033875">
    <property type="entry name" value="FlhG"/>
</dbReference>
<comment type="caution">
    <text evidence="3">The sequence shown here is derived from an EMBL/GenBank/DDBJ whole genome shotgun (WGS) entry which is preliminary data.</text>
</comment>
<dbReference type="Gene3D" id="3.40.50.300">
    <property type="entry name" value="P-loop containing nucleotide triphosphate hydrolases"/>
    <property type="match status" value="1"/>
</dbReference>
<gene>
    <name evidence="3" type="ORF">PGLA_16225</name>
</gene>
<dbReference type="GO" id="GO:0051782">
    <property type="term" value="P:negative regulation of cell division"/>
    <property type="evidence" value="ECO:0007669"/>
    <property type="project" value="TreeGrafter"/>
</dbReference>
<organism evidence="3 4">
    <name type="scientific">Paenibacillus glacialis</name>
    <dbReference type="NCBI Taxonomy" id="494026"/>
    <lineage>
        <taxon>Bacteria</taxon>
        <taxon>Bacillati</taxon>
        <taxon>Bacillota</taxon>
        <taxon>Bacilli</taxon>
        <taxon>Bacillales</taxon>
        <taxon>Paenibacillaceae</taxon>
        <taxon>Paenibacillus</taxon>
    </lineage>
</organism>
<name>A0A162MAY4_9BACL</name>
<dbReference type="STRING" id="494026.PGLA_16225"/>
<dbReference type="AlphaFoldDB" id="A0A162MAY4"/>
<proteinExistence type="predicted"/>
<dbReference type="OrthoDB" id="9816297at2"/>
<evidence type="ECO:0000313" key="3">
    <source>
        <dbReference type="EMBL" id="OAB41353.1"/>
    </source>
</evidence>
<dbReference type="EMBL" id="LVJH01000029">
    <property type="protein sequence ID" value="OAB41353.1"/>
    <property type="molecule type" value="Genomic_DNA"/>
</dbReference>